<name>A0ABW7F8V7_9BURK</name>
<dbReference type="NCBIfam" id="NF041292">
    <property type="entry name" value="StbB"/>
    <property type="match status" value="1"/>
</dbReference>
<evidence type="ECO:0000313" key="1">
    <source>
        <dbReference type="EMBL" id="MFG6433048.1"/>
    </source>
</evidence>
<reference evidence="1 2" key="1">
    <citation type="submission" date="2024-08" db="EMBL/GenBank/DDBJ databases">
        <authorList>
            <person name="Lu H."/>
        </authorList>
    </citation>
    <scope>NUCLEOTIDE SEQUENCE [LARGE SCALE GENOMIC DNA]</scope>
    <source>
        <strain evidence="1 2">LYH14W</strain>
    </source>
</reference>
<dbReference type="InterPro" id="IPR027417">
    <property type="entry name" value="P-loop_NTPase"/>
</dbReference>
<dbReference type="SUPFAM" id="SSF52540">
    <property type="entry name" value="P-loop containing nucleoside triphosphate hydrolases"/>
    <property type="match status" value="1"/>
</dbReference>
<dbReference type="EMBL" id="JBIGHV010000010">
    <property type="protein sequence ID" value="MFG6433048.1"/>
    <property type="molecule type" value="Genomic_DNA"/>
</dbReference>
<dbReference type="Gene3D" id="3.40.50.300">
    <property type="entry name" value="P-loop containing nucleotide triphosphate hydrolases"/>
    <property type="match status" value="1"/>
</dbReference>
<comment type="caution">
    <text evidence="1">The sequence shown here is derived from an EMBL/GenBank/DDBJ whole genome shotgun (WGS) entry which is preliminary data.</text>
</comment>
<proteinExistence type="predicted"/>
<sequence>MKVAVINFSGNVGKSTVARHLLKPRIPGAEVIMIESINADEGEQQALRGRQFGELQEYLQMTDNVIVDIGASNVEELLAAMKRYRESHTDFDHFIVPTVPALKQQQDTVATLAELARLGIPAKKVHVLFNMVEDGEDLAQVFDPVLAFLAVHPVAEADLACRMGTNEIYGRIRRTDLDLSTLLADETDYKAAIAAAEGQAAKLVLAQRLATRRLAAGVVPDLDDCFAGLRLDYPPYPPAAVRRGRTP</sequence>
<protein>
    <submittedName>
        <fullName evidence="1">StbB family protein</fullName>
    </submittedName>
</protein>
<evidence type="ECO:0000313" key="2">
    <source>
        <dbReference type="Proteomes" id="UP001606210"/>
    </source>
</evidence>
<organism evidence="1 2">
    <name type="scientific">Pelomonas parva</name>
    <dbReference type="NCBI Taxonomy" id="3299032"/>
    <lineage>
        <taxon>Bacteria</taxon>
        <taxon>Pseudomonadati</taxon>
        <taxon>Pseudomonadota</taxon>
        <taxon>Betaproteobacteria</taxon>
        <taxon>Burkholderiales</taxon>
        <taxon>Sphaerotilaceae</taxon>
        <taxon>Roseateles</taxon>
    </lineage>
</organism>
<gene>
    <name evidence="1" type="primary">stbB</name>
    <name evidence="1" type="ORF">ACG00Y_24250</name>
</gene>
<accession>A0ABW7F8V7</accession>
<dbReference type="Proteomes" id="UP001606210">
    <property type="component" value="Unassembled WGS sequence"/>
</dbReference>
<dbReference type="RefSeq" id="WP_394483413.1">
    <property type="nucleotide sequence ID" value="NZ_JBIGHV010000010.1"/>
</dbReference>
<dbReference type="InterPro" id="IPR047985">
    <property type="entry name" value="StbB-like"/>
</dbReference>
<keyword evidence="2" id="KW-1185">Reference proteome</keyword>